<feature type="region of interest" description="Disordered" evidence="4">
    <location>
        <begin position="40"/>
        <end position="63"/>
    </location>
</feature>
<evidence type="ECO:0000259" key="5">
    <source>
        <dbReference type="Pfam" id="PF00135"/>
    </source>
</evidence>
<dbReference type="PROSITE" id="PS00122">
    <property type="entry name" value="CARBOXYLESTERASE_B_1"/>
    <property type="match status" value="1"/>
</dbReference>
<organism evidence="6 7">
    <name type="scientific">Amycolatopsis pithecellobii</name>
    <dbReference type="NCBI Taxonomy" id="664692"/>
    <lineage>
        <taxon>Bacteria</taxon>
        <taxon>Bacillati</taxon>
        <taxon>Actinomycetota</taxon>
        <taxon>Actinomycetes</taxon>
        <taxon>Pseudonocardiales</taxon>
        <taxon>Pseudonocardiaceae</taxon>
        <taxon>Amycolatopsis</taxon>
    </lineage>
</organism>
<dbReference type="InterPro" id="IPR019826">
    <property type="entry name" value="Carboxylesterase_B_AS"/>
</dbReference>
<dbReference type="RefSeq" id="WP_154756127.1">
    <property type="nucleotide sequence ID" value="NZ_WMBA01000008.1"/>
</dbReference>
<protein>
    <recommendedName>
        <fullName evidence="3">Carboxylic ester hydrolase</fullName>
        <ecNumber evidence="3">3.1.1.-</ecNumber>
    </recommendedName>
</protein>
<name>A0A6N7YZL7_9PSEU</name>
<dbReference type="AlphaFoldDB" id="A0A6N7YZL7"/>
<dbReference type="Gene3D" id="3.40.50.1820">
    <property type="entry name" value="alpha/beta hydrolase"/>
    <property type="match status" value="1"/>
</dbReference>
<dbReference type="InterPro" id="IPR050309">
    <property type="entry name" value="Type-B_Carboxylest/Lipase"/>
</dbReference>
<reference evidence="6 7" key="1">
    <citation type="submission" date="2019-11" db="EMBL/GenBank/DDBJ databases">
        <title>Draft genome of Amycolatopsis RM579.</title>
        <authorList>
            <person name="Duangmal K."/>
            <person name="Mingma R."/>
        </authorList>
    </citation>
    <scope>NUCLEOTIDE SEQUENCE [LARGE SCALE GENOMIC DNA]</scope>
    <source>
        <strain evidence="6 7">RM579</strain>
    </source>
</reference>
<dbReference type="PANTHER" id="PTHR11559">
    <property type="entry name" value="CARBOXYLESTERASE"/>
    <property type="match status" value="1"/>
</dbReference>
<evidence type="ECO:0000256" key="1">
    <source>
        <dbReference type="ARBA" id="ARBA00005964"/>
    </source>
</evidence>
<evidence type="ECO:0000256" key="3">
    <source>
        <dbReference type="RuleBase" id="RU361235"/>
    </source>
</evidence>
<evidence type="ECO:0000313" key="6">
    <source>
        <dbReference type="EMBL" id="MTD53889.1"/>
    </source>
</evidence>
<dbReference type="EMBL" id="WMBA01000008">
    <property type="protein sequence ID" value="MTD53889.1"/>
    <property type="molecule type" value="Genomic_DNA"/>
</dbReference>
<dbReference type="OrthoDB" id="4308422at2"/>
<sequence>MSDTVQDSFVTIKSGKLAGQTADGVTAFLGIPYAAPPFGKNRMRPPRPVEPWHGTRDATQYGPTVPKDEYPPVYQPLFPEVVFDGEHCLNLNVWTPDPNATGLPVFVWIHGGSFMNGSGSIGEYDGSAFARDRIVCVTINYRLSADGFLYLGDGLSNLGLLDQIAALQWVRDNIVAFGGDPAQVTVGGESAGAMSVTTLMSMPLADGLFQRAILQSGAGAYSLTPDQGRLVAGHLAEALGVPATREAIADVPIGQLAKTAADLVTKVQTNPDPGKWGSLALTMLPFAPAIDGDVLPAAPLETFAKGHNRDIPVLVGSTRDEARLFLIAAGTIDLVDEATLTAGAGAYGLSPEAVAQYRKNRPVASPGDILAAVATDWHFRIPALRVAEARGDGAPTWVYRFDYPEPADNYGLGACHGAEIPYVFDTTGLPEIRPRIGESPSAAVVGATHGAWVAFISGGDPGWSRYDLTRRVTGLITDEVTEAADPDGDERVLWDGIR</sequence>
<evidence type="ECO:0000313" key="7">
    <source>
        <dbReference type="Proteomes" id="UP000440096"/>
    </source>
</evidence>
<dbReference type="EC" id="3.1.1.-" evidence="3"/>
<dbReference type="GO" id="GO:0016787">
    <property type="term" value="F:hydrolase activity"/>
    <property type="evidence" value="ECO:0007669"/>
    <property type="project" value="UniProtKB-KW"/>
</dbReference>
<gene>
    <name evidence="6" type="ORF">GKO32_07845</name>
</gene>
<evidence type="ECO:0000256" key="2">
    <source>
        <dbReference type="ARBA" id="ARBA00022801"/>
    </source>
</evidence>
<dbReference type="InterPro" id="IPR002018">
    <property type="entry name" value="CarbesteraseB"/>
</dbReference>
<dbReference type="Proteomes" id="UP000440096">
    <property type="component" value="Unassembled WGS sequence"/>
</dbReference>
<comment type="similarity">
    <text evidence="1 3">Belongs to the type-B carboxylesterase/lipase family.</text>
</comment>
<keyword evidence="2 3" id="KW-0378">Hydrolase</keyword>
<keyword evidence="7" id="KW-1185">Reference proteome</keyword>
<evidence type="ECO:0000256" key="4">
    <source>
        <dbReference type="SAM" id="MobiDB-lite"/>
    </source>
</evidence>
<proteinExistence type="inferred from homology"/>
<feature type="domain" description="Carboxylesterase type B" evidence="5">
    <location>
        <begin position="7"/>
        <end position="461"/>
    </location>
</feature>
<dbReference type="Pfam" id="PF00135">
    <property type="entry name" value="COesterase"/>
    <property type="match status" value="1"/>
</dbReference>
<dbReference type="InterPro" id="IPR029058">
    <property type="entry name" value="AB_hydrolase_fold"/>
</dbReference>
<accession>A0A6N7YZL7</accession>
<dbReference type="SUPFAM" id="SSF53474">
    <property type="entry name" value="alpha/beta-Hydrolases"/>
    <property type="match status" value="1"/>
</dbReference>
<comment type="caution">
    <text evidence="6">The sequence shown here is derived from an EMBL/GenBank/DDBJ whole genome shotgun (WGS) entry which is preliminary data.</text>
</comment>